<keyword evidence="1" id="KW-1133">Transmembrane helix</keyword>
<reference evidence="2" key="1">
    <citation type="journal article" date="2014" name="Int. J. Syst. Evol. Microbiol.">
        <title>Complete genome sequence of Corynebacterium casei LMG S-19264T (=DSM 44701T), isolated from a smear-ripened cheese.</title>
        <authorList>
            <consortium name="US DOE Joint Genome Institute (JGI-PGF)"/>
            <person name="Walter F."/>
            <person name="Albersmeier A."/>
            <person name="Kalinowski J."/>
            <person name="Ruckert C."/>
        </authorList>
    </citation>
    <scope>NUCLEOTIDE SEQUENCE</scope>
    <source>
        <strain evidence="2">KCTC 12988</strain>
    </source>
</reference>
<feature type="transmembrane region" description="Helical" evidence="1">
    <location>
        <begin position="47"/>
        <end position="68"/>
    </location>
</feature>
<reference evidence="2" key="2">
    <citation type="submission" date="2020-09" db="EMBL/GenBank/DDBJ databases">
        <authorList>
            <person name="Sun Q."/>
            <person name="Kim S."/>
        </authorList>
    </citation>
    <scope>NUCLEOTIDE SEQUENCE</scope>
    <source>
        <strain evidence="2">KCTC 12988</strain>
    </source>
</reference>
<proteinExistence type="predicted"/>
<dbReference type="RefSeq" id="WP_189566698.1">
    <property type="nucleotide sequence ID" value="NZ_BMXI01000001.1"/>
</dbReference>
<keyword evidence="3" id="KW-1185">Reference proteome</keyword>
<accession>A0A918WDP1</accession>
<evidence type="ECO:0000313" key="2">
    <source>
        <dbReference type="EMBL" id="GHC41638.1"/>
    </source>
</evidence>
<evidence type="ECO:0000313" key="3">
    <source>
        <dbReference type="Proteomes" id="UP000644507"/>
    </source>
</evidence>
<name>A0A918WDP1_9BACT</name>
<dbReference type="AlphaFoldDB" id="A0A918WDP1"/>
<keyword evidence="1" id="KW-0472">Membrane</keyword>
<gene>
    <name evidence="2" type="ORF">GCM10007100_03070</name>
</gene>
<evidence type="ECO:0000256" key="1">
    <source>
        <dbReference type="SAM" id="Phobius"/>
    </source>
</evidence>
<keyword evidence="1" id="KW-0812">Transmembrane</keyword>
<sequence>MFGITQWDIIGWVVFGSIGIIVCAWAKMKELWQPWILGFALMVYPYFVGHGIWLWVIGIVLTLLVPFARD</sequence>
<dbReference type="Proteomes" id="UP000644507">
    <property type="component" value="Unassembled WGS sequence"/>
</dbReference>
<organism evidence="2 3">
    <name type="scientific">Roseibacillus persicicus</name>
    <dbReference type="NCBI Taxonomy" id="454148"/>
    <lineage>
        <taxon>Bacteria</taxon>
        <taxon>Pseudomonadati</taxon>
        <taxon>Verrucomicrobiota</taxon>
        <taxon>Verrucomicrobiia</taxon>
        <taxon>Verrucomicrobiales</taxon>
        <taxon>Verrucomicrobiaceae</taxon>
        <taxon>Roseibacillus</taxon>
    </lineage>
</organism>
<feature type="transmembrane region" description="Helical" evidence="1">
    <location>
        <begin position="7"/>
        <end position="27"/>
    </location>
</feature>
<comment type="caution">
    <text evidence="2">The sequence shown here is derived from an EMBL/GenBank/DDBJ whole genome shotgun (WGS) entry which is preliminary data.</text>
</comment>
<protein>
    <submittedName>
        <fullName evidence="2">Uncharacterized protein</fullName>
    </submittedName>
</protein>
<dbReference type="EMBL" id="BMXI01000001">
    <property type="protein sequence ID" value="GHC41638.1"/>
    <property type="molecule type" value="Genomic_DNA"/>
</dbReference>